<dbReference type="CDD" id="cd06561">
    <property type="entry name" value="AlkD_like"/>
    <property type="match status" value="1"/>
</dbReference>
<dbReference type="PANTHER" id="PTHR34070:SF1">
    <property type="entry name" value="DNA ALKYLATION REPAIR PROTEIN"/>
    <property type="match status" value="1"/>
</dbReference>
<dbReference type="OrthoDB" id="9784740at2"/>
<dbReference type="InterPro" id="IPR016024">
    <property type="entry name" value="ARM-type_fold"/>
</dbReference>
<dbReference type="Gene3D" id="1.25.10.90">
    <property type="match status" value="1"/>
</dbReference>
<dbReference type="EMBL" id="WAGX01000008">
    <property type="protein sequence ID" value="KAB1434249.1"/>
    <property type="molecule type" value="Genomic_DNA"/>
</dbReference>
<proteinExistence type="predicted"/>
<dbReference type="Proteomes" id="UP000461768">
    <property type="component" value="Unassembled WGS sequence"/>
</dbReference>
<keyword evidence="2" id="KW-1185">Reference proteome</keyword>
<gene>
    <name evidence="1" type="ORF">F7O84_17305</name>
</gene>
<reference evidence="1 2" key="1">
    <citation type="submission" date="2019-09" db="EMBL/GenBank/DDBJ databases">
        <authorList>
            <person name="Valk L.C."/>
        </authorList>
    </citation>
    <scope>NUCLEOTIDE SEQUENCE [LARGE SCALE GENOMIC DNA]</scope>
    <source>
        <strain evidence="1">GalUA</strain>
    </source>
</reference>
<dbReference type="RefSeq" id="WP_151148193.1">
    <property type="nucleotide sequence ID" value="NZ_WAGX01000008.1"/>
</dbReference>
<name>A0A7V7QH79_9FIRM</name>
<sequence>MNVKEILSSQAELEYQQFMAKLLPGIPNILGVRLPKLRVIAKQLAKEDWKDYLEHATQDTFEEVMLQGMVIGYVKADFEEIISYIANFIPKINNWSVCDSFCNTLKITNRYPKEMWSFIQPYLKDSKEYHIRFGVVMLLNYYRKEEYVKEALKRMDEIESDAYYVRMGIAWAISMYYVSFPIETMSFLKNNHLDDFTYNKTLQKITESLKIDKETKEMIKTMKR</sequence>
<evidence type="ECO:0000313" key="2">
    <source>
        <dbReference type="Proteomes" id="UP000461768"/>
    </source>
</evidence>
<comment type="caution">
    <text evidence="1">The sequence shown here is derived from an EMBL/GenBank/DDBJ whole genome shotgun (WGS) entry which is preliminary data.</text>
</comment>
<dbReference type="PANTHER" id="PTHR34070">
    <property type="entry name" value="ARMADILLO-TYPE FOLD"/>
    <property type="match status" value="1"/>
</dbReference>
<organism evidence="1 2">
    <name type="scientific">Candidatus Galacturonatibacter soehngenii</name>
    <dbReference type="NCBI Taxonomy" id="2307010"/>
    <lineage>
        <taxon>Bacteria</taxon>
        <taxon>Bacillati</taxon>
        <taxon>Bacillota</taxon>
        <taxon>Clostridia</taxon>
        <taxon>Lachnospirales</taxon>
        <taxon>Lachnospiraceae</taxon>
        <taxon>Candidatus Galacturonatibacter</taxon>
    </lineage>
</organism>
<reference evidence="1 2" key="2">
    <citation type="submission" date="2020-02" db="EMBL/GenBank/DDBJ databases">
        <title>Candidatus Galacturonibacter soehngenii shows hetero-acetogenic catabolism of galacturonic acid but lacks a canonical carbon monoxide dehydrogenase/acetyl-CoA synthase complex.</title>
        <authorList>
            <person name="Diender M."/>
            <person name="Stouten G.R."/>
            <person name="Petersen J.F."/>
            <person name="Nielsen P.H."/>
            <person name="Dueholm M.S."/>
            <person name="Pronk J.T."/>
            <person name="Van Loosdrecht M.C.M."/>
        </authorList>
    </citation>
    <scope>NUCLEOTIDE SEQUENCE [LARGE SCALE GENOMIC DNA]</scope>
    <source>
        <strain evidence="1">GalUA</strain>
    </source>
</reference>
<evidence type="ECO:0000313" key="1">
    <source>
        <dbReference type="EMBL" id="KAB1434249.1"/>
    </source>
</evidence>
<protein>
    <submittedName>
        <fullName evidence="1">DNA alkylation repair protein</fullName>
    </submittedName>
</protein>
<dbReference type="AlphaFoldDB" id="A0A7V7QH79"/>
<accession>A0A7V7QH79</accession>
<dbReference type="SUPFAM" id="SSF48371">
    <property type="entry name" value="ARM repeat"/>
    <property type="match status" value="1"/>
</dbReference>
<dbReference type="InterPro" id="IPR014825">
    <property type="entry name" value="DNA_alkylation"/>
</dbReference>
<dbReference type="Pfam" id="PF08713">
    <property type="entry name" value="DNA_alkylation"/>
    <property type="match status" value="1"/>
</dbReference>